<dbReference type="OrthoDB" id="9792592at2"/>
<dbReference type="InterPro" id="IPR006963">
    <property type="entry name" value="Mopterin_OxRdtase_4Fe-4S_dom"/>
</dbReference>
<dbReference type="InterPro" id="IPR006656">
    <property type="entry name" value="Mopterin_OxRdtase"/>
</dbReference>
<dbReference type="PANTHER" id="PTHR43742">
    <property type="entry name" value="TRIMETHYLAMINE-N-OXIDE REDUCTASE"/>
    <property type="match status" value="1"/>
</dbReference>
<dbReference type="InterPro" id="IPR006311">
    <property type="entry name" value="TAT_signal"/>
</dbReference>
<comment type="similarity">
    <text evidence="1">Belongs to the prokaryotic molybdopterin-containing oxidoreductase family.</text>
</comment>
<keyword evidence="8" id="KW-0411">Iron-sulfur</keyword>
<dbReference type="InterPro" id="IPR009010">
    <property type="entry name" value="Asp_de-COase-like_dom_sf"/>
</dbReference>
<keyword evidence="7" id="KW-0408">Iron</keyword>
<evidence type="ECO:0000256" key="6">
    <source>
        <dbReference type="ARBA" id="ARBA00023002"/>
    </source>
</evidence>
<evidence type="ECO:0000313" key="13">
    <source>
        <dbReference type="Proteomes" id="UP000030184"/>
    </source>
</evidence>
<protein>
    <submittedName>
        <fullName evidence="11">Anaerobic dehydrogenases</fullName>
    </submittedName>
    <submittedName>
        <fullName evidence="12">Thiosulfate reductase/polysulfide reductase chain A</fullName>
    </submittedName>
</protein>
<evidence type="ECO:0000256" key="9">
    <source>
        <dbReference type="SAM" id="SignalP"/>
    </source>
</evidence>
<proteinExistence type="inferred from homology"/>
<organism evidence="11 13">
    <name type="scientific">Jejuia pallidilutea</name>
    <dbReference type="NCBI Taxonomy" id="504487"/>
    <lineage>
        <taxon>Bacteria</taxon>
        <taxon>Pseudomonadati</taxon>
        <taxon>Bacteroidota</taxon>
        <taxon>Flavobacteriia</taxon>
        <taxon>Flavobacteriales</taxon>
        <taxon>Flavobacteriaceae</taxon>
        <taxon>Jejuia</taxon>
    </lineage>
</organism>
<evidence type="ECO:0000256" key="8">
    <source>
        <dbReference type="ARBA" id="ARBA00023014"/>
    </source>
</evidence>
<name>A0A098LPS0_9FLAO</name>
<dbReference type="Gene3D" id="2.40.40.20">
    <property type="match status" value="1"/>
</dbReference>
<dbReference type="CDD" id="cd02778">
    <property type="entry name" value="MopB_CT_Thiosulfate-R-like"/>
    <property type="match status" value="1"/>
</dbReference>
<keyword evidence="3" id="KW-0500">Molybdenum</keyword>
<keyword evidence="5 9" id="KW-0732">Signal</keyword>
<evidence type="ECO:0000256" key="1">
    <source>
        <dbReference type="ARBA" id="ARBA00010312"/>
    </source>
</evidence>
<dbReference type="InterPro" id="IPR050612">
    <property type="entry name" value="Prok_Mopterin_Oxidored"/>
</dbReference>
<dbReference type="PROSITE" id="PS51318">
    <property type="entry name" value="TAT"/>
    <property type="match status" value="1"/>
</dbReference>
<dbReference type="GO" id="GO:0046872">
    <property type="term" value="F:metal ion binding"/>
    <property type="evidence" value="ECO:0007669"/>
    <property type="project" value="UniProtKB-KW"/>
</dbReference>
<dbReference type="GO" id="GO:0051539">
    <property type="term" value="F:4 iron, 4 sulfur cluster binding"/>
    <property type="evidence" value="ECO:0007669"/>
    <property type="project" value="UniProtKB-KW"/>
</dbReference>
<dbReference type="EMBL" id="BBNY01000003">
    <property type="protein sequence ID" value="GAL88439.1"/>
    <property type="molecule type" value="Genomic_DNA"/>
</dbReference>
<evidence type="ECO:0000313" key="12">
    <source>
        <dbReference type="EMBL" id="PQV50382.1"/>
    </source>
</evidence>
<dbReference type="Gene3D" id="3.40.228.10">
    <property type="entry name" value="Dimethylsulfoxide Reductase, domain 2"/>
    <property type="match status" value="1"/>
</dbReference>
<reference evidence="12 14" key="2">
    <citation type="submission" date="2018-02" db="EMBL/GenBank/DDBJ databases">
        <title>Genomic Encyclopedia of Archaeal and Bacterial Type Strains, Phase II (KMG-II): from individual species to whole genera.</title>
        <authorList>
            <person name="Goeker M."/>
        </authorList>
    </citation>
    <scope>NUCLEOTIDE SEQUENCE [LARGE SCALE GENOMIC DNA]</scope>
    <source>
        <strain evidence="12 14">DSM 21165</strain>
    </source>
</reference>
<evidence type="ECO:0000256" key="7">
    <source>
        <dbReference type="ARBA" id="ARBA00023004"/>
    </source>
</evidence>
<dbReference type="SUPFAM" id="SSF50692">
    <property type="entry name" value="ADC-like"/>
    <property type="match status" value="1"/>
</dbReference>
<dbReference type="GO" id="GO:0016491">
    <property type="term" value="F:oxidoreductase activity"/>
    <property type="evidence" value="ECO:0007669"/>
    <property type="project" value="UniProtKB-KW"/>
</dbReference>
<gene>
    <name evidence="12" type="ORF">CLV33_102243</name>
    <name evidence="11" type="ORF">JCM19538_2952</name>
</gene>
<dbReference type="SUPFAM" id="SSF53706">
    <property type="entry name" value="Formate dehydrogenase/DMSO reductase, domains 1-3"/>
    <property type="match status" value="1"/>
</dbReference>
<evidence type="ECO:0000256" key="4">
    <source>
        <dbReference type="ARBA" id="ARBA00022723"/>
    </source>
</evidence>
<feature type="chain" id="PRO_5044540431" evidence="9">
    <location>
        <begin position="26"/>
        <end position="747"/>
    </location>
</feature>
<evidence type="ECO:0000313" key="14">
    <source>
        <dbReference type="Proteomes" id="UP000251545"/>
    </source>
</evidence>
<evidence type="ECO:0000259" key="10">
    <source>
        <dbReference type="SMART" id="SM00926"/>
    </source>
</evidence>
<dbReference type="Proteomes" id="UP000030184">
    <property type="component" value="Unassembled WGS sequence"/>
</dbReference>
<dbReference type="Pfam" id="PF01568">
    <property type="entry name" value="Molydop_binding"/>
    <property type="match status" value="1"/>
</dbReference>
<evidence type="ECO:0000256" key="5">
    <source>
        <dbReference type="ARBA" id="ARBA00022729"/>
    </source>
</evidence>
<dbReference type="Gene3D" id="3.30.2070.10">
    <property type="entry name" value="Formate dehydrogenase/DMSO reductase"/>
    <property type="match status" value="1"/>
</dbReference>
<reference evidence="13" key="1">
    <citation type="journal article" date="2014" name="Genome Announc.">
        <title>Draft Genome Sequence of Marine Flavobacterium Jejuia pallidilutea Strain 11shimoA1 and Pigmentation Mutants.</title>
        <authorList>
            <person name="Takatani N."/>
            <person name="Nakanishi M."/>
            <person name="Meirelles P."/>
            <person name="Mino S."/>
            <person name="Suda W."/>
            <person name="Oshima K."/>
            <person name="Hattori M."/>
            <person name="Ohkuma M."/>
            <person name="Hosokawa M."/>
            <person name="Miyashita K."/>
            <person name="Thompson F.L."/>
            <person name="Niwa A."/>
            <person name="Sawabe T."/>
            <person name="Sawabe T."/>
        </authorList>
    </citation>
    <scope>NUCLEOTIDE SEQUENCE [LARGE SCALE GENOMIC DNA]</scope>
    <source>
        <strain evidence="13">JCM 19538</strain>
    </source>
</reference>
<sequence>MVTSRRKFIKISALGLGGLAATSTAYKLFATNPILQASNKNNSSDKFIRSATYCEVCFWKCAAWTYTDTNGNIKKIIGNETDPHCYGRLCPRGTGGVGMYTDEDRLKTPLIRTTINGEQTFREASWEEALDLIASKFKHIKDTYGAESFALLKHGSPGKHLEHLFKAYGSDTIAEPAYAQCRGPREAGFALTYGSWVGSPEPTDIRDTKCLVLIGSHIGENMHNSQVQEMSDAIDNGATIITVDPRFSTAASKSQHWLAIKPATDIALMLAWMHVIIEEGLYDKDYVKRYTTGFEELKDHVLNFTPEWAYGITTIKPEDIRKTARKMASAAPSVIIHPGRHVSWYGDDTQRARAMAILNGLLGSWGRRGGFYFKESIKVPKFPHPEYPHPKWDWRNIGEKYPLAQMGITTEVIKCAIPSKTNKYPVKAMMVAGTNITKSIPNKKLLEEAMNNLEFMVVMDTMPMDVTGYADVVLPECTYLERYDDIRSATNRAPSIAVRVPAVPPKYNSKPGWWVAKQIGERIGLGEYFKYNDYEEVIEWQLNKMGTSLEEMKKIGVKHFPRTSGPLYLEEGKNYEFPTASGKIELYSNELKNLGFDPLPVYTKHPEPPQGFYRLNYGRAPMHTFSRTANNPNLNDLKSENNLWVNPKVARILGLKTGQSVWLRNQDKIVSTFSIKVRVTERIRWDSVYMVHGFGHDNKKLTRAFGKGINDTQMISKVAVDPIMGGTGMRGNFVEILTQNPHKTVEI</sequence>
<dbReference type="EMBL" id="PVEO01000002">
    <property type="protein sequence ID" value="PQV50382.1"/>
    <property type="molecule type" value="Genomic_DNA"/>
</dbReference>
<dbReference type="Proteomes" id="UP000251545">
    <property type="component" value="Unassembled WGS sequence"/>
</dbReference>
<keyword evidence="6" id="KW-0560">Oxidoreductase</keyword>
<dbReference type="AlphaFoldDB" id="A0A098LPS0"/>
<dbReference type="GO" id="GO:0043546">
    <property type="term" value="F:molybdopterin cofactor binding"/>
    <property type="evidence" value="ECO:0007669"/>
    <property type="project" value="InterPro"/>
</dbReference>
<keyword evidence="4" id="KW-0479">Metal-binding</keyword>
<feature type="signal peptide" evidence="9">
    <location>
        <begin position="1"/>
        <end position="25"/>
    </location>
</feature>
<comment type="caution">
    <text evidence="11">The sequence shown here is derived from an EMBL/GenBank/DDBJ whole genome shotgun (WGS) entry which is preliminary data.</text>
</comment>
<evidence type="ECO:0000256" key="2">
    <source>
        <dbReference type="ARBA" id="ARBA00022485"/>
    </source>
</evidence>
<keyword evidence="2" id="KW-0004">4Fe-4S</keyword>
<dbReference type="SMART" id="SM00926">
    <property type="entry name" value="Molybdop_Fe4S4"/>
    <property type="match status" value="1"/>
</dbReference>
<dbReference type="PANTHER" id="PTHR43742:SF9">
    <property type="entry name" value="TETRATHIONATE REDUCTASE SUBUNIT A"/>
    <property type="match status" value="1"/>
</dbReference>
<feature type="domain" description="4Fe-4S Mo/W bis-MGD-type" evidence="10">
    <location>
        <begin position="48"/>
        <end position="102"/>
    </location>
</feature>
<accession>A0A098LPS0</accession>
<dbReference type="Pfam" id="PF00384">
    <property type="entry name" value="Molybdopterin"/>
    <property type="match status" value="1"/>
</dbReference>
<dbReference type="RefSeq" id="WP_045371260.1">
    <property type="nucleotide sequence ID" value="NZ_BBNY01000003.1"/>
</dbReference>
<evidence type="ECO:0000313" key="11">
    <source>
        <dbReference type="EMBL" id="GAL88439.1"/>
    </source>
</evidence>
<dbReference type="InterPro" id="IPR006657">
    <property type="entry name" value="MoPterin_dinucl-bd_dom"/>
</dbReference>
<evidence type="ECO:0000256" key="3">
    <source>
        <dbReference type="ARBA" id="ARBA00022505"/>
    </source>
</evidence>
<dbReference type="Gene3D" id="3.40.50.740">
    <property type="match status" value="1"/>
</dbReference>
<keyword evidence="13" id="KW-1185">Reference proteome</keyword>
<dbReference type="Gene3D" id="2.20.25.90">
    <property type="entry name" value="ADC-like domains"/>
    <property type="match status" value="1"/>
</dbReference>